<accession>A0A9N8HQF5</accession>
<proteinExistence type="predicted"/>
<gene>
    <name evidence="1" type="ORF">SEMRO_1437_G272580.1</name>
</gene>
<reference evidence="1" key="1">
    <citation type="submission" date="2020-06" db="EMBL/GenBank/DDBJ databases">
        <authorList>
            <consortium name="Plant Systems Biology data submission"/>
        </authorList>
    </citation>
    <scope>NUCLEOTIDE SEQUENCE</scope>
    <source>
        <strain evidence="1">D6</strain>
    </source>
</reference>
<sequence>MSWIRRKVFVSVVLVAALAALRFVSRSRFHSLNGVENIKKTAESSKNKTCDRIDDKKILSPSLFAPSYVHPHVSEGNSMFIWWFIVTGNFGNDLSRYYSWRILAELGGYKFDLATPIMSYHDSFLVYLPTHAQAKKPKQRVLQKFLCVCPQDISFVHECDYGVPDIIPTIRGEVRIALQEYADAKFKTKRLDNPHGWGNERKLFWNFFSGDSRQESKRQILGQFYDKDDWLIYDRCQILDHVLHGFGTLSVYDEIPSNGSFTIYSLSGRKEGLGYLCDELHEIRNDYIRSRNPNVTILELQESNRNVDFGRLANAPNLLLPSAGSTWALYAALANVGGVVMVPFRTDNHRLSSKLPSNIKVLQNATVIYNPKLHKEFAKLLGFSDPQYATTPKGKELLFDCYRNC</sequence>
<dbReference type="AlphaFoldDB" id="A0A9N8HQF5"/>
<keyword evidence="2" id="KW-1185">Reference proteome</keyword>
<evidence type="ECO:0000313" key="1">
    <source>
        <dbReference type="EMBL" id="CAB9523613.1"/>
    </source>
</evidence>
<dbReference type="Proteomes" id="UP001153069">
    <property type="component" value="Unassembled WGS sequence"/>
</dbReference>
<organism evidence="1 2">
    <name type="scientific">Seminavis robusta</name>
    <dbReference type="NCBI Taxonomy" id="568900"/>
    <lineage>
        <taxon>Eukaryota</taxon>
        <taxon>Sar</taxon>
        <taxon>Stramenopiles</taxon>
        <taxon>Ochrophyta</taxon>
        <taxon>Bacillariophyta</taxon>
        <taxon>Bacillariophyceae</taxon>
        <taxon>Bacillariophycidae</taxon>
        <taxon>Naviculales</taxon>
        <taxon>Naviculaceae</taxon>
        <taxon>Seminavis</taxon>
    </lineage>
</organism>
<dbReference type="OrthoDB" id="537688at2759"/>
<protein>
    <submittedName>
        <fullName evidence="1">Uncharacterized protein</fullName>
    </submittedName>
</protein>
<name>A0A9N8HQF5_9STRA</name>
<evidence type="ECO:0000313" key="2">
    <source>
        <dbReference type="Proteomes" id="UP001153069"/>
    </source>
</evidence>
<dbReference type="EMBL" id="CAICTM010001435">
    <property type="protein sequence ID" value="CAB9523613.1"/>
    <property type="molecule type" value="Genomic_DNA"/>
</dbReference>
<comment type="caution">
    <text evidence="1">The sequence shown here is derived from an EMBL/GenBank/DDBJ whole genome shotgun (WGS) entry which is preliminary data.</text>
</comment>